<dbReference type="Pfam" id="PF11753">
    <property type="entry name" value="DUF3310"/>
    <property type="match status" value="1"/>
</dbReference>
<keyword evidence="2" id="KW-1185">Reference proteome</keyword>
<evidence type="ECO:0000313" key="2">
    <source>
        <dbReference type="Proteomes" id="UP000515562"/>
    </source>
</evidence>
<dbReference type="RefSeq" id="YP_010672172.1">
    <property type="nucleotide sequence ID" value="NC_070975.1"/>
</dbReference>
<dbReference type="EMBL" id="MT664722">
    <property type="protein sequence ID" value="QMV48215.1"/>
    <property type="molecule type" value="Genomic_DNA"/>
</dbReference>
<dbReference type="KEGG" id="vg:77948442"/>
<proteinExistence type="predicted"/>
<sequence length="93" mass="10886">MIMSGEKRTALNTMVGGSHYKVDGIQPIEFFHKNPQLDWNQMNMIKYSFRHKTKNGLQDLLKVVHYAMIEAEQVYEKGEEFEQMIKGLFCEKG</sequence>
<accession>A0A7G5CG13</accession>
<dbReference type="InterPro" id="IPR021739">
    <property type="entry name" value="SaV-like"/>
</dbReference>
<reference evidence="1 2" key="1">
    <citation type="submission" date="2020-06" db="EMBL/GenBank/DDBJ databases">
        <title>Isolation and characterization of P59,a proteus mirabilis phage with C3 morphology.</title>
        <authorList>
            <person name="Li S."/>
        </authorList>
    </citation>
    <scope>NUCLEOTIDE SEQUENCE [LARGE SCALE GENOMIC DNA]</scope>
</reference>
<dbReference type="GeneID" id="77948442"/>
<evidence type="ECO:0000313" key="1">
    <source>
        <dbReference type="EMBL" id="QMV48215.1"/>
    </source>
</evidence>
<organism evidence="1 2">
    <name type="scientific">Proteus phage Vb_PmiP-P59</name>
    <dbReference type="NCBI Taxonomy" id="2754975"/>
    <lineage>
        <taxon>Viruses</taxon>
        <taxon>Duplodnaviria</taxon>
        <taxon>Heunggongvirae</taxon>
        <taxon>Uroviricota</taxon>
        <taxon>Caudoviricetes</taxon>
        <taxon>Grimontviridae</taxon>
        <taxon>Privateervirus</taxon>
        <taxon>Privateervirus P59</taxon>
    </lineage>
</organism>
<name>A0A7G5CG13_9CAUD</name>
<dbReference type="Proteomes" id="UP000515562">
    <property type="component" value="Segment"/>
</dbReference>
<protein>
    <submittedName>
        <fullName evidence="1">Uncharacterized protein</fullName>
    </submittedName>
</protein>